<gene>
    <name evidence="2" type="ORF">MMYC01_209609</name>
</gene>
<evidence type="ECO:0000259" key="1">
    <source>
        <dbReference type="SMART" id="SM01022"/>
    </source>
</evidence>
<organism evidence="2 3">
    <name type="scientific">Madurella mycetomatis</name>
    <dbReference type="NCBI Taxonomy" id="100816"/>
    <lineage>
        <taxon>Eukaryota</taxon>
        <taxon>Fungi</taxon>
        <taxon>Dikarya</taxon>
        <taxon>Ascomycota</taxon>
        <taxon>Pezizomycotina</taxon>
        <taxon>Sordariomycetes</taxon>
        <taxon>Sordariomycetidae</taxon>
        <taxon>Sordariales</taxon>
        <taxon>Sordariales incertae sedis</taxon>
        <taxon>Madurella</taxon>
    </lineage>
</organism>
<keyword evidence="3" id="KW-1185">Reference proteome</keyword>
<dbReference type="PANTHER" id="PTHR39203:SF1">
    <property type="entry name" value="CYTOPLASMIC PROTEIN"/>
    <property type="match status" value="1"/>
</dbReference>
<dbReference type="SUPFAM" id="SSF88697">
    <property type="entry name" value="PUA domain-like"/>
    <property type="match status" value="1"/>
</dbReference>
<proteinExistence type="predicted"/>
<protein>
    <recommendedName>
        <fullName evidence="1">ASCH domain-containing protein</fullName>
    </recommendedName>
</protein>
<dbReference type="OrthoDB" id="5511151at2759"/>
<sequence>MSATDPNRPDIVTFMAMASAALGIDLPAPKDVFNFGGTNPALADERLLLAIQGKKTATTSWPVPDPLYWGVGDLSVILDGKGAPAAVMRTKSMVQCRFRDVEEEFALAEAEGDYEAYRAGHIEFYRGQHRGDEFGDESIVLCERFEVIYPTPGEDGRRGKGDGA</sequence>
<dbReference type="InterPro" id="IPR007374">
    <property type="entry name" value="ASCH_domain"/>
</dbReference>
<comment type="caution">
    <text evidence="2">The sequence shown here is derived from an EMBL/GenBank/DDBJ whole genome shotgun (WGS) entry which is preliminary data.</text>
</comment>
<dbReference type="InterPro" id="IPR009326">
    <property type="entry name" value="DUF984"/>
</dbReference>
<reference evidence="2 3" key="1">
    <citation type="journal article" date="2016" name="Genome Announc.">
        <title>Genome Sequence of Madurella mycetomatis mm55, Isolated from a Human Mycetoma Case in Sudan.</title>
        <authorList>
            <person name="Smit S."/>
            <person name="Derks M.F."/>
            <person name="Bervoets S."/>
            <person name="Fahal A."/>
            <person name="van Leeuwen W."/>
            <person name="van Belkum A."/>
            <person name="van de Sande W.W."/>
        </authorList>
    </citation>
    <scope>NUCLEOTIDE SEQUENCE [LARGE SCALE GENOMIC DNA]</scope>
    <source>
        <strain evidence="3">mm55</strain>
    </source>
</reference>
<dbReference type="InterPro" id="IPR015947">
    <property type="entry name" value="PUA-like_sf"/>
</dbReference>
<dbReference type="AlphaFoldDB" id="A0A175VRS9"/>
<accession>A0A175VRS9</accession>
<dbReference type="Proteomes" id="UP000078237">
    <property type="component" value="Unassembled WGS sequence"/>
</dbReference>
<evidence type="ECO:0000313" key="3">
    <source>
        <dbReference type="Proteomes" id="UP000078237"/>
    </source>
</evidence>
<feature type="domain" description="ASCH" evidence="1">
    <location>
        <begin position="33"/>
        <end position="149"/>
    </location>
</feature>
<name>A0A175VRS9_9PEZI</name>
<dbReference type="SMART" id="SM01022">
    <property type="entry name" value="ASCH"/>
    <property type="match status" value="1"/>
</dbReference>
<dbReference type="Gene3D" id="3.10.400.10">
    <property type="entry name" value="Sulfate adenylyltransferase"/>
    <property type="match status" value="1"/>
</dbReference>
<dbReference type="PANTHER" id="PTHR39203">
    <property type="entry name" value="CYTOPLASMIC PROTEIN-RELATED"/>
    <property type="match status" value="1"/>
</dbReference>
<dbReference type="EMBL" id="LCTW02000425">
    <property type="protein sequence ID" value="KXX73760.1"/>
    <property type="molecule type" value="Genomic_DNA"/>
</dbReference>
<evidence type="ECO:0000313" key="2">
    <source>
        <dbReference type="EMBL" id="KXX73760.1"/>
    </source>
</evidence>
<dbReference type="VEuPathDB" id="FungiDB:MMYC01_209609"/>
<dbReference type="Pfam" id="PF04266">
    <property type="entry name" value="ASCH"/>
    <property type="match status" value="1"/>
</dbReference>